<dbReference type="Proteomes" id="UP001157017">
    <property type="component" value="Unassembled WGS sequence"/>
</dbReference>
<comment type="caution">
    <text evidence="1">The sequence shown here is derived from an EMBL/GenBank/DDBJ whole genome shotgun (WGS) entry which is preliminary data.</text>
</comment>
<name>A0ABQ6JCC5_9ACTN</name>
<accession>A0ABQ6JCC5</accession>
<reference evidence="2" key="1">
    <citation type="journal article" date="2019" name="Int. J. Syst. Evol. Microbiol.">
        <title>The Global Catalogue of Microorganisms (GCM) 10K type strain sequencing project: providing services to taxonomists for standard genome sequencing and annotation.</title>
        <authorList>
            <consortium name="The Broad Institute Genomics Platform"/>
            <consortium name="The Broad Institute Genome Sequencing Center for Infectious Disease"/>
            <person name="Wu L."/>
            <person name="Ma J."/>
        </authorList>
    </citation>
    <scope>NUCLEOTIDE SEQUENCE [LARGE SCALE GENOMIC DNA]</scope>
    <source>
        <strain evidence="2">NBRC 108730</strain>
    </source>
</reference>
<gene>
    <name evidence="1" type="ORF">GCM10025868_03630</name>
</gene>
<evidence type="ECO:0008006" key="3">
    <source>
        <dbReference type="Google" id="ProtNLM"/>
    </source>
</evidence>
<evidence type="ECO:0000313" key="1">
    <source>
        <dbReference type="EMBL" id="GMA85113.1"/>
    </source>
</evidence>
<proteinExistence type="predicted"/>
<evidence type="ECO:0000313" key="2">
    <source>
        <dbReference type="Proteomes" id="UP001157017"/>
    </source>
</evidence>
<sequence>MRRKVARTWATCVVAGVLVEGIRPPDDVRTLAAAMLSDGGVDVDGLPVEPWLPLLHLVCGDPARAETQARAVRPAAPGVLHPLLDGALAMAHGRAGDRGLAARYAEQVPPGHWLVPVVAAALATTA</sequence>
<dbReference type="EMBL" id="BSUZ01000001">
    <property type="protein sequence ID" value="GMA85113.1"/>
    <property type="molecule type" value="Genomic_DNA"/>
</dbReference>
<organism evidence="1 2">
    <name type="scientific">Angustibacter aerolatus</name>
    <dbReference type="NCBI Taxonomy" id="1162965"/>
    <lineage>
        <taxon>Bacteria</taxon>
        <taxon>Bacillati</taxon>
        <taxon>Actinomycetota</taxon>
        <taxon>Actinomycetes</taxon>
        <taxon>Kineosporiales</taxon>
        <taxon>Kineosporiaceae</taxon>
    </lineage>
</organism>
<protein>
    <recommendedName>
        <fullName evidence="3">LuxR family transcriptional regulator</fullName>
    </recommendedName>
</protein>
<keyword evidence="2" id="KW-1185">Reference proteome</keyword>